<reference evidence="1" key="1">
    <citation type="submission" date="2018-11" db="EMBL/GenBank/DDBJ databases">
        <authorList>
            <consortium name="Pathogen Informatics"/>
        </authorList>
    </citation>
    <scope>NUCLEOTIDE SEQUENCE</scope>
</reference>
<evidence type="ECO:0000313" key="1">
    <source>
        <dbReference type="EMBL" id="VEL31966.1"/>
    </source>
</evidence>
<evidence type="ECO:0000313" key="2">
    <source>
        <dbReference type="Proteomes" id="UP000784294"/>
    </source>
</evidence>
<comment type="caution">
    <text evidence="1">The sequence shown here is derived from an EMBL/GenBank/DDBJ whole genome shotgun (WGS) entry which is preliminary data.</text>
</comment>
<protein>
    <submittedName>
        <fullName evidence="1">Uncharacterized protein</fullName>
    </submittedName>
</protein>
<dbReference type="Proteomes" id="UP000784294">
    <property type="component" value="Unassembled WGS sequence"/>
</dbReference>
<keyword evidence="2" id="KW-1185">Reference proteome</keyword>
<dbReference type="EMBL" id="CAAALY010128605">
    <property type="protein sequence ID" value="VEL31966.1"/>
    <property type="molecule type" value="Genomic_DNA"/>
</dbReference>
<sequence>MRYGAQPNPSCLSAPLCSDQQHYPLSMSSVKTLPNSHCYSFSNGRSHPAVAARDQIDVTNADISQFESTSLFPSAASSLLPGYSTFTTPTGSAVSTQGCLWPGRGLAPPSFGDHTESYAGWDLNSGNIFISADSQKDAHELDELGNFIDKDILLANEDLGEEALGDYCDVIAGFGVDGHHMARAVCKCLTALLFSQGKYHFIDVVAIFMNIIIYDGATFISQESA</sequence>
<name>A0A3S5B2U5_9PLAT</name>
<proteinExistence type="predicted"/>
<organism evidence="1 2">
    <name type="scientific">Protopolystoma xenopodis</name>
    <dbReference type="NCBI Taxonomy" id="117903"/>
    <lineage>
        <taxon>Eukaryota</taxon>
        <taxon>Metazoa</taxon>
        <taxon>Spiralia</taxon>
        <taxon>Lophotrochozoa</taxon>
        <taxon>Platyhelminthes</taxon>
        <taxon>Monogenea</taxon>
        <taxon>Polyopisthocotylea</taxon>
        <taxon>Polystomatidea</taxon>
        <taxon>Polystomatidae</taxon>
        <taxon>Protopolystoma</taxon>
    </lineage>
</organism>
<dbReference type="AlphaFoldDB" id="A0A3S5B2U5"/>
<accession>A0A3S5B2U5</accession>
<gene>
    <name evidence="1" type="ORF">PXEA_LOCUS25406</name>
</gene>